<dbReference type="Pfam" id="PF03412">
    <property type="entry name" value="Peptidase_C39"/>
    <property type="match status" value="1"/>
</dbReference>
<dbReference type="PROSITE" id="PS50893">
    <property type="entry name" value="ABC_TRANSPORTER_2"/>
    <property type="match status" value="1"/>
</dbReference>
<evidence type="ECO:0000256" key="3">
    <source>
        <dbReference type="ARBA" id="ARBA00022741"/>
    </source>
</evidence>
<dbReference type="InterPro" id="IPR005074">
    <property type="entry name" value="Peptidase_C39"/>
</dbReference>
<dbReference type="InterPro" id="IPR003593">
    <property type="entry name" value="AAA+_ATPase"/>
</dbReference>
<dbReference type="PROSITE" id="PS50929">
    <property type="entry name" value="ABC_TM1F"/>
    <property type="match status" value="1"/>
</dbReference>
<dbReference type="Pfam" id="PF00005">
    <property type="entry name" value="ABC_tran"/>
    <property type="match status" value="1"/>
</dbReference>
<comment type="caution">
    <text evidence="11">The sequence shown here is derived from an EMBL/GenBank/DDBJ whole genome shotgun (WGS) entry which is preliminary data.</text>
</comment>
<dbReference type="InterPro" id="IPR039421">
    <property type="entry name" value="Type_1_exporter"/>
</dbReference>
<dbReference type="InterPro" id="IPR003439">
    <property type="entry name" value="ABC_transporter-like_ATP-bd"/>
</dbReference>
<dbReference type="InterPro" id="IPR017871">
    <property type="entry name" value="ABC_transporter-like_CS"/>
</dbReference>
<keyword evidence="3" id="KW-0547">Nucleotide-binding</keyword>
<proteinExistence type="predicted"/>
<keyword evidence="12" id="KW-1185">Reference proteome</keyword>
<keyword evidence="2 7" id="KW-0812">Transmembrane</keyword>
<protein>
    <submittedName>
        <fullName evidence="11">Colicin V biosynthesis protein</fullName>
    </submittedName>
</protein>
<reference evidence="12" key="1">
    <citation type="journal article" date="2019" name="Int. J. Syst. Evol. Microbiol.">
        <title>The Global Catalogue of Microorganisms (GCM) 10K type strain sequencing project: providing services to taxonomists for standard genome sequencing and annotation.</title>
        <authorList>
            <consortium name="The Broad Institute Genomics Platform"/>
            <consortium name="The Broad Institute Genome Sequencing Center for Infectious Disease"/>
            <person name="Wu L."/>
            <person name="Ma J."/>
        </authorList>
    </citation>
    <scope>NUCLEOTIDE SEQUENCE [LARGE SCALE GENOMIC DNA]</scope>
    <source>
        <strain evidence="12">NBRC 111980</strain>
    </source>
</reference>
<feature type="domain" description="Peptidase C39" evidence="10">
    <location>
        <begin position="1"/>
        <end position="107"/>
    </location>
</feature>
<name>A0ABQ5XIX8_9GAMM</name>
<gene>
    <name evidence="11" type="ORF">GCM10007901_05320</name>
</gene>
<keyword evidence="6 7" id="KW-0472">Membrane</keyword>
<dbReference type="Proteomes" id="UP001156670">
    <property type="component" value="Unassembled WGS sequence"/>
</dbReference>
<dbReference type="PROSITE" id="PS00211">
    <property type="entry name" value="ABC_TRANSPORTER_1"/>
    <property type="match status" value="1"/>
</dbReference>
<feature type="transmembrane region" description="Helical" evidence="7">
    <location>
        <begin position="174"/>
        <end position="195"/>
    </location>
</feature>
<keyword evidence="5 7" id="KW-1133">Transmembrane helix</keyword>
<dbReference type="InterPro" id="IPR011527">
    <property type="entry name" value="ABC1_TM_dom"/>
</dbReference>
<sequence>MVANFHGHDVDLPALRARFVSSLKGLTLAQIIGMAGRLGLNCRPVKVELSALPKLKVPAILHWDLNHFVVMKSASAKFAVIHDPAVGIRKMPMAEVSKHFTGIALEVVRSETFEPVQDRRKVSIGALVGKVEGLGSATIQIFLLAVALEALNLTVPFYMQWIMDQVLVGADRDLLLVLGIGFTFIVVFQTAITALRSWMTTWLGAVINVQWMGNIAHHLLRLPLSWFEKRHVGDVISRIGATQTIQRTLTTQFIGSVLDGVMSIATLVVLGFYSVPLMLFVLAMFIVYSIARTAFFKPLRRANEEQIIANAKQQTEILESIRAIMAIQLANQQASRAGRYINTVVTTTNREVHTQRLAISFSAVNQALFGLGRVLLLWFAATKVLDGQLSAGMLVAFVAYADQFSTRASGLIDKLIEFRMLGLHAERLADIALSPVEAETITPWDGPLANGRLSVRNVSFRYSDQEPWILHNVSFEVGDGESVAICGPSGCGKTTLAKIVAGLLKPTEGEVCFADVPIEKLGMERYRSVLAAVMQDDSLLAGSIAENIVFGAQVMQPERMIEAAKVAELHDDIARLPMGYQSAVGDMGSALSGGQKQRLILARALYREPRLLILDEATSHLDLVCESKVNSAVKTLRTTRLIIAHRPETIASADRVVQLPSLSGKRT</sequence>
<dbReference type="PANTHER" id="PTHR24221:SF606">
    <property type="entry name" value="COLICIN V SECRETION-PROCESSING ATP-BINDING PROTEIN"/>
    <property type="match status" value="1"/>
</dbReference>
<dbReference type="Gene3D" id="3.90.70.10">
    <property type="entry name" value="Cysteine proteinases"/>
    <property type="match status" value="1"/>
</dbReference>
<dbReference type="PANTHER" id="PTHR24221">
    <property type="entry name" value="ATP-BINDING CASSETTE SUB-FAMILY B"/>
    <property type="match status" value="1"/>
</dbReference>
<dbReference type="Gene3D" id="1.20.1560.10">
    <property type="entry name" value="ABC transporter type 1, transmembrane domain"/>
    <property type="match status" value="1"/>
</dbReference>
<dbReference type="Pfam" id="PF00664">
    <property type="entry name" value="ABC_membrane"/>
    <property type="match status" value="1"/>
</dbReference>
<evidence type="ECO:0000259" key="9">
    <source>
        <dbReference type="PROSITE" id="PS50929"/>
    </source>
</evidence>
<keyword evidence="4" id="KW-0067">ATP-binding</keyword>
<dbReference type="EMBL" id="BSOB01000005">
    <property type="protein sequence ID" value="GLQ91582.1"/>
    <property type="molecule type" value="Genomic_DNA"/>
</dbReference>
<organism evidence="11 12">
    <name type="scientific">Dyella acidisoli</name>
    <dbReference type="NCBI Taxonomy" id="1867834"/>
    <lineage>
        <taxon>Bacteria</taxon>
        <taxon>Pseudomonadati</taxon>
        <taxon>Pseudomonadota</taxon>
        <taxon>Gammaproteobacteria</taxon>
        <taxon>Lysobacterales</taxon>
        <taxon>Rhodanobacteraceae</taxon>
        <taxon>Dyella</taxon>
    </lineage>
</organism>
<dbReference type="SUPFAM" id="SSF52540">
    <property type="entry name" value="P-loop containing nucleoside triphosphate hydrolases"/>
    <property type="match status" value="1"/>
</dbReference>
<dbReference type="CDD" id="cd18567">
    <property type="entry name" value="ABC_6TM_CvaB_RaxB_like"/>
    <property type="match status" value="1"/>
</dbReference>
<dbReference type="SUPFAM" id="SSF90123">
    <property type="entry name" value="ABC transporter transmembrane region"/>
    <property type="match status" value="1"/>
</dbReference>
<accession>A0ABQ5XIX8</accession>
<dbReference type="Gene3D" id="3.40.50.300">
    <property type="entry name" value="P-loop containing nucleotide triphosphate hydrolases"/>
    <property type="match status" value="1"/>
</dbReference>
<evidence type="ECO:0000313" key="11">
    <source>
        <dbReference type="EMBL" id="GLQ91582.1"/>
    </source>
</evidence>
<evidence type="ECO:0000313" key="12">
    <source>
        <dbReference type="Proteomes" id="UP001156670"/>
    </source>
</evidence>
<evidence type="ECO:0000256" key="1">
    <source>
        <dbReference type="ARBA" id="ARBA00004651"/>
    </source>
</evidence>
<evidence type="ECO:0000256" key="7">
    <source>
        <dbReference type="SAM" id="Phobius"/>
    </source>
</evidence>
<evidence type="ECO:0000256" key="5">
    <source>
        <dbReference type="ARBA" id="ARBA00022989"/>
    </source>
</evidence>
<evidence type="ECO:0000256" key="4">
    <source>
        <dbReference type="ARBA" id="ARBA00022840"/>
    </source>
</evidence>
<evidence type="ECO:0000256" key="6">
    <source>
        <dbReference type="ARBA" id="ARBA00023136"/>
    </source>
</evidence>
<feature type="domain" description="ABC transporter" evidence="8">
    <location>
        <begin position="453"/>
        <end position="667"/>
    </location>
</feature>
<dbReference type="InterPro" id="IPR036640">
    <property type="entry name" value="ABC1_TM_sf"/>
</dbReference>
<evidence type="ECO:0000259" key="8">
    <source>
        <dbReference type="PROSITE" id="PS50893"/>
    </source>
</evidence>
<dbReference type="InterPro" id="IPR027417">
    <property type="entry name" value="P-loop_NTPase"/>
</dbReference>
<feature type="domain" description="ABC transmembrane type-1" evidence="9">
    <location>
        <begin position="139"/>
        <end position="420"/>
    </location>
</feature>
<dbReference type="SMART" id="SM00382">
    <property type="entry name" value="AAA"/>
    <property type="match status" value="1"/>
</dbReference>
<comment type="subcellular location">
    <subcellularLocation>
        <location evidence="1">Cell membrane</location>
        <topology evidence="1">Multi-pass membrane protein</topology>
    </subcellularLocation>
</comment>
<evidence type="ECO:0000259" key="10">
    <source>
        <dbReference type="PROSITE" id="PS50990"/>
    </source>
</evidence>
<dbReference type="PROSITE" id="PS50990">
    <property type="entry name" value="PEPTIDASE_C39"/>
    <property type="match status" value="1"/>
</dbReference>
<feature type="transmembrane region" description="Helical" evidence="7">
    <location>
        <begin position="141"/>
        <end position="162"/>
    </location>
</feature>
<feature type="transmembrane region" description="Helical" evidence="7">
    <location>
        <begin position="264"/>
        <end position="291"/>
    </location>
</feature>
<evidence type="ECO:0000256" key="2">
    <source>
        <dbReference type="ARBA" id="ARBA00022692"/>
    </source>
</evidence>